<evidence type="ECO:0000256" key="5">
    <source>
        <dbReference type="ARBA" id="ARBA00022989"/>
    </source>
</evidence>
<evidence type="ECO:0000256" key="1">
    <source>
        <dbReference type="ARBA" id="ARBA00004141"/>
    </source>
</evidence>
<evidence type="ECO:0000256" key="7">
    <source>
        <dbReference type="SAM" id="Phobius"/>
    </source>
</evidence>
<dbReference type="GO" id="GO:0044038">
    <property type="term" value="P:cell wall macromolecule biosynthetic process"/>
    <property type="evidence" value="ECO:0007669"/>
    <property type="project" value="TreeGrafter"/>
</dbReference>
<proteinExistence type="inferred from homology"/>
<dbReference type="GO" id="GO:0005886">
    <property type="term" value="C:plasma membrane"/>
    <property type="evidence" value="ECO:0007669"/>
    <property type="project" value="TreeGrafter"/>
</dbReference>
<feature type="transmembrane region" description="Helical" evidence="7">
    <location>
        <begin position="196"/>
        <end position="215"/>
    </location>
</feature>
<sequence>MTPFKENFSALNLFEYITFRTAIAAIAALIISFIIGPWIIRTLRSYQIGEEIRPTGPQTHLQKKGTPTMGGVIILVAVILPTLLFADINNSMVRIILISTIWMGIIGFIDDYLKVIKKIKRGMVARYKLAGQVILGTVISVWIMKSPEFAEFSTKTTIPFLKNVEIDLGMLYPLMVILVIAGTSNAVNLTDGLDGLAAGLLAICFTVFAAVSYISGRVDFSDYLNIIYLPGAGELSIFSGAMAGACLGYLWFNASPAEVFMGDIGSLSTGASLGALAVLLKKELLLFIIGGVFVWEAVSVIIQVSYFQWTKNKSGNGKRIFKMAPIHHHYELIGWPESRVVVRFWIIGLLLALFSLTTFKIR</sequence>
<evidence type="ECO:0008006" key="9">
    <source>
        <dbReference type="Google" id="ProtNLM"/>
    </source>
</evidence>
<protein>
    <recommendedName>
        <fullName evidence="9">Phospho-N-acetylmuramoyl-pentapeptide-transferase</fullName>
    </recommendedName>
</protein>
<keyword evidence="4 7" id="KW-0812">Transmembrane</keyword>
<gene>
    <name evidence="8" type="ORF">METZ01_LOCUS180718</name>
</gene>
<evidence type="ECO:0000256" key="6">
    <source>
        <dbReference type="ARBA" id="ARBA00023136"/>
    </source>
</evidence>
<organism evidence="8">
    <name type="scientific">marine metagenome</name>
    <dbReference type="NCBI Taxonomy" id="408172"/>
    <lineage>
        <taxon>unclassified sequences</taxon>
        <taxon>metagenomes</taxon>
        <taxon>ecological metagenomes</taxon>
    </lineage>
</organism>
<name>A0A382CPW8_9ZZZZ</name>
<dbReference type="PANTHER" id="PTHR22926">
    <property type="entry name" value="PHOSPHO-N-ACETYLMURAMOYL-PENTAPEPTIDE-TRANSFERASE"/>
    <property type="match status" value="1"/>
</dbReference>
<dbReference type="NCBIfam" id="TIGR00445">
    <property type="entry name" value="mraY"/>
    <property type="match status" value="1"/>
</dbReference>
<dbReference type="InterPro" id="IPR003524">
    <property type="entry name" value="PNAcMuramoyl-5peptid_Trfase"/>
</dbReference>
<dbReference type="HAMAP" id="MF_00038">
    <property type="entry name" value="MraY"/>
    <property type="match status" value="1"/>
</dbReference>
<feature type="transmembrane region" description="Helical" evidence="7">
    <location>
        <begin position="92"/>
        <end position="113"/>
    </location>
</feature>
<dbReference type="AlphaFoldDB" id="A0A382CPW8"/>
<dbReference type="GO" id="GO:0008963">
    <property type="term" value="F:phospho-N-acetylmuramoyl-pentapeptide-transferase activity"/>
    <property type="evidence" value="ECO:0007669"/>
    <property type="project" value="InterPro"/>
</dbReference>
<feature type="transmembrane region" description="Helical" evidence="7">
    <location>
        <begin position="68"/>
        <end position="86"/>
    </location>
</feature>
<keyword evidence="5 7" id="KW-1133">Transmembrane helix</keyword>
<comment type="subcellular location">
    <subcellularLocation>
        <location evidence="1">Membrane</location>
        <topology evidence="1">Multi-pass membrane protein</topology>
    </subcellularLocation>
</comment>
<feature type="transmembrane region" description="Helical" evidence="7">
    <location>
        <begin position="340"/>
        <end position="359"/>
    </location>
</feature>
<evidence type="ECO:0000256" key="4">
    <source>
        <dbReference type="ARBA" id="ARBA00022692"/>
    </source>
</evidence>
<evidence type="ECO:0000313" key="8">
    <source>
        <dbReference type="EMBL" id="SVB27864.1"/>
    </source>
</evidence>
<feature type="transmembrane region" description="Helical" evidence="7">
    <location>
        <begin position="235"/>
        <end position="252"/>
    </location>
</feature>
<dbReference type="PANTHER" id="PTHR22926:SF5">
    <property type="entry name" value="PHOSPHO-N-ACETYLMURAMOYL-PENTAPEPTIDE-TRANSFERASE HOMOLOG"/>
    <property type="match status" value="1"/>
</dbReference>
<feature type="transmembrane region" description="Helical" evidence="7">
    <location>
        <begin position="125"/>
        <end position="144"/>
    </location>
</feature>
<dbReference type="CDD" id="cd06852">
    <property type="entry name" value="GT_MraY"/>
    <property type="match status" value="1"/>
</dbReference>
<evidence type="ECO:0000256" key="2">
    <source>
        <dbReference type="ARBA" id="ARBA00005583"/>
    </source>
</evidence>
<dbReference type="InterPro" id="IPR018480">
    <property type="entry name" value="PNAcMuramoyl-5peptid_Trfase_CS"/>
</dbReference>
<reference evidence="8" key="1">
    <citation type="submission" date="2018-05" db="EMBL/GenBank/DDBJ databases">
        <authorList>
            <person name="Lanie J.A."/>
            <person name="Ng W.-L."/>
            <person name="Kazmierczak K.M."/>
            <person name="Andrzejewski T.M."/>
            <person name="Davidsen T.M."/>
            <person name="Wayne K.J."/>
            <person name="Tettelin H."/>
            <person name="Glass J.I."/>
            <person name="Rusch D."/>
            <person name="Podicherti R."/>
            <person name="Tsui H.-C.T."/>
            <person name="Winkler M.E."/>
        </authorList>
    </citation>
    <scope>NUCLEOTIDE SEQUENCE</scope>
</reference>
<dbReference type="Pfam" id="PF00953">
    <property type="entry name" value="Glycos_transf_4"/>
    <property type="match status" value="1"/>
</dbReference>
<dbReference type="InterPro" id="IPR000715">
    <property type="entry name" value="Glycosyl_transferase_4"/>
</dbReference>
<comment type="similarity">
    <text evidence="2">Belongs to the glycosyltransferase 4 family. MraY subfamily.</text>
</comment>
<dbReference type="GO" id="GO:0071555">
    <property type="term" value="P:cell wall organization"/>
    <property type="evidence" value="ECO:0007669"/>
    <property type="project" value="TreeGrafter"/>
</dbReference>
<dbReference type="Pfam" id="PF10555">
    <property type="entry name" value="MraY_sig1"/>
    <property type="match status" value="1"/>
</dbReference>
<keyword evidence="3" id="KW-0808">Transferase</keyword>
<feature type="transmembrane region" description="Helical" evidence="7">
    <location>
        <begin position="17"/>
        <end position="40"/>
    </location>
</feature>
<dbReference type="PROSITE" id="PS01347">
    <property type="entry name" value="MRAY_1"/>
    <property type="match status" value="1"/>
</dbReference>
<accession>A0A382CPW8</accession>
<dbReference type="PROSITE" id="PS01348">
    <property type="entry name" value="MRAY_2"/>
    <property type="match status" value="1"/>
</dbReference>
<feature type="transmembrane region" description="Helical" evidence="7">
    <location>
        <begin position="170"/>
        <end position="189"/>
    </location>
</feature>
<feature type="transmembrane region" description="Helical" evidence="7">
    <location>
        <begin position="286"/>
        <end position="309"/>
    </location>
</feature>
<keyword evidence="6 7" id="KW-0472">Membrane</keyword>
<dbReference type="EMBL" id="UINC01035448">
    <property type="protein sequence ID" value="SVB27864.1"/>
    <property type="molecule type" value="Genomic_DNA"/>
</dbReference>
<evidence type="ECO:0000256" key="3">
    <source>
        <dbReference type="ARBA" id="ARBA00022679"/>
    </source>
</evidence>